<gene>
    <name evidence="1" type="ORF">LPJ66_008735</name>
</gene>
<reference evidence="1" key="1">
    <citation type="submission" date="2022-07" db="EMBL/GenBank/DDBJ databases">
        <title>Phylogenomic reconstructions and comparative analyses of Kickxellomycotina fungi.</title>
        <authorList>
            <person name="Reynolds N.K."/>
            <person name="Stajich J.E."/>
            <person name="Barry K."/>
            <person name="Grigoriev I.V."/>
            <person name="Crous P."/>
            <person name="Smith M.E."/>
        </authorList>
    </citation>
    <scope>NUCLEOTIDE SEQUENCE</scope>
    <source>
        <strain evidence="1">Benny 63K</strain>
    </source>
</reference>
<sequence length="383" mass="42467">MSELFEMVVDIQGIGNLPISTALWRILQNFDKNSIKIQGTSYAAIGLSVIMFTFIIIVCLARPAIANRTSLRILGLISLFNFLYIIISMFSYNYSRSGCVAQGFFLELFIYGGLYLTSAIAFNLHLKFLRSSSKPLPKYIAYLYFVVPIAVATVQLAPQYIYAATHGRCYASELSSMENNRPALFLFLVKLLIPAIFGIFNLVTSVRVIIVLCQKRCMINGALKSVSSGAPEQQTTSTVSNGVIQLQAVRKVCNASIRVAIYPLVPLVWLTLLAVDIGLQDTIKLSSIYGLRHVLDNLYLISLFVPVTVITYVLVFLFDPVFCQLFTSSKADQIEQEAQDAAVIEESSESNNSISAAVEKLHESGELGQIKNNEDAQKFFKTI</sequence>
<proteinExistence type="predicted"/>
<protein>
    <submittedName>
        <fullName evidence="1">Uncharacterized protein</fullName>
    </submittedName>
</protein>
<dbReference type="Proteomes" id="UP001150581">
    <property type="component" value="Unassembled WGS sequence"/>
</dbReference>
<dbReference type="EMBL" id="JANBPG010001827">
    <property type="protein sequence ID" value="KAJ1888117.1"/>
    <property type="molecule type" value="Genomic_DNA"/>
</dbReference>
<evidence type="ECO:0000313" key="2">
    <source>
        <dbReference type="Proteomes" id="UP001150581"/>
    </source>
</evidence>
<keyword evidence="2" id="KW-1185">Reference proteome</keyword>
<accession>A0ACC1I5T5</accession>
<organism evidence="1 2">
    <name type="scientific">Kickxella alabastrina</name>
    <dbReference type="NCBI Taxonomy" id="61397"/>
    <lineage>
        <taxon>Eukaryota</taxon>
        <taxon>Fungi</taxon>
        <taxon>Fungi incertae sedis</taxon>
        <taxon>Zoopagomycota</taxon>
        <taxon>Kickxellomycotina</taxon>
        <taxon>Kickxellomycetes</taxon>
        <taxon>Kickxellales</taxon>
        <taxon>Kickxellaceae</taxon>
        <taxon>Kickxella</taxon>
    </lineage>
</organism>
<comment type="caution">
    <text evidence="1">The sequence shown here is derived from an EMBL/GenBank/DDBJ whole genome shotgun (WGS) entry which is preliminary data.</text>
</comment>
<evidence type="ECO:0000313" key="1">
    <source>
        <dbReference type="EMBL" id="KAJ1888117.1"/>
    </source>
</evidence>
<name>A0ACC1I5T5_9FUNG</name>